<keyword evidence="3" id="KW-1185">Reference proteome</keyword>
<feature type="transmembrane region" description="Helical" evidence="1">
    <location>
        <begin position="36"/>
        <end position="59"/>
    </location>
</feature>
<organism evidence="2 3">
    <name type="scientific">Micromonospora arida</name>
    <dbReference type="NCBI Taxonomy" id="2203715"/>
    <lineage>
        <taxon>Bacteria</taxon>
        <taxon>Bacillati</taxon>
        <taxon>Actinomycetota</taxon>
        <taxon>Actinomycetes</taxon>
        <taxon>Micromonosporales</taxon>
        <taxon>Micromonosporaceae</taxon>
        <taxon>Micromonospora</taxon>
    </lineage>
</organism>
<name>A0A3N9XYQ3_9ACTN</name>
<feature type="transmembrane region" description="Helical" evidence="1">
    <location>
        <begin position="66"/>
        <end position="85"/>
    </location>
</feature>
<dbReference type="AlphaFoldDB" id="A0A3N9XYQ3"/>
<feature type="transmembrane region" description="Helical" evidence="1">
    <location>
        <begin position="130"/>
        <end position="150"/>
    </location>
</feature>
<evidence type="ECO:0000256" key="1">
    <source>
        <dbReference type="SAM" id="Phobius"/>
    </source>
</evidence>
<dbReference type="EMBL" id="QGSY01000123">
    <property type="protein sequence ID" value="RQX12097.1"/>
    <property type="molecule type" value="Genomic_DNA"/>
</dbReference>
<accession>A0A3N9XYQ3</accession>
<feature type="transmembrane region" description="Helical" evidence="1">
    <location>
        <begin position="207"/>
        <end position="225"/>
    </location>
</feature>
<dbReference type="Proteomes" id="UP000266889">
    <property type="component" value="Unassembled WGS sequence"/>
</dbReference>
<reference evidence="2 3" key="1">
    <citation type="submission" date="2018-05" db="EMBL/GenBank/DDBJ databases">
        <title>Micromonospora from Atacama Desert.</title>
        <authorList>
            <person name="Carro L."/>
            <person name="Goodfellow M."/>
            <person name="Klenk H.-P."/>
        </authorList>
    </citation>
    <scope>NUCLEOTIDE SEQUENCE [LARGE SCALE GENOMIC DNA]</scope>
    <source>
        <strain evidence="2 3">LB32</strain>
    </source>
</reference>
<sequence>MDAAAVVAVVVTLILAARQLRPLVEAAAFLARTGETVIALPTGTWLRAVAWVAVSIAIVARWRTAVLLAAWSAVLYEVAILATSFTGGRRSGATLDLGLWPLLLALTAAALLSVASPVQRGLVILTHRGRTLLAAAASTATLTAAAIPLLGEPGAPSQAGDAASTIEPAFVVSSRLSAAVAALTFVVVLALAVAAVSDLGPAVRRRVFTLMGAGVAGYATIHLGLPTPFGVWDGQLVSAPAQAVLLVLAPGLVLGAGLYLTRASERAARPRVDRA</sequence>
<proteinExistence type="predicted"/>
<keyword evidence="1" id="KW-1133">Transmembrane helix</keyword>
<feature type="transmembrane region" description="Helical" evidence="1">
    <location>
        <begin position="170"/>
        <end position="195"/>
    </location>
</feature>
<feature type="transmembrane region" description="Helical" evidence="1">
    <location>
        <begin position="237"/>
        <end position="261"/>
    </location>
</feature>
<keyword evidence="1" id="KW-0472">Membrane</keyword>
<evidence type="ECO:0000313" key="3">
    <source>
        <dbReference type="Proteomes" id="UP000266889"/>
    </source>
</evidence>
<keyword evidence="1" id="KW-0812">Transmembrane</keyword>
<protein>
    <submittedName>
        <fullName evidence="2">Uncharacterized protein</fullName>
    </submittedName>
</protein>
<feature type="transmembrane region" description="Helical" evidence="1">
    <location>
        <begin position="97"/>
        <end position="118"/>
    </location>
</feature>
<evidence type="ECO:0000313" key="2">
    <source>
        <dbReference type="EMBL" id="RQX12097.1"/>
    </source>
</evidence>
<comment type="caution">
    <text evidence="2">The sequence shown here is derived from an EMBL/GenBank/DDBJ whole genome shotgun (WGS) entry which is preliminary data.</text>
</comment>
<gene>
    <name evidence="2" type="ORF">DLJ58_06505</name>
</gene>